<dbReference type="GeneID" id="25284563"/>
<feature type="domain" description="Zn(2)-C6 fungal-type" evidence="9">
    <location>
        <begin position="17"/>
        <end position="47"/>
    </location>
</feature>
<dbReference type="GO" id="GO:0003677">
    <property type="term" value="F:DNA binding"/>
    <property type="evidence" value="ECO:0007669"/>
    <property type="project" value="UniProtKB-KW"/>
</dbReference>
<dbReference type="RefSeq" id="XP_013257078.1">
    <property type="nucleotide sequence ID" value="XM_013401624.1"/>
</dbReference>
<keyword evidence="11" id="KW-1185">Reference proteome</keyword>
<evidence type="ECO:0000259" key="9">
    <source>
        <dbReference type="PROSITE" id="PS50048"/>
    </source>
</evidence>
<evidence type="ECO:0000256" key="3">
    <source>
        <dbReference type="ARBA" id="ARBA00022833"/>
    </source>
</evidence>
<proteinExistence type="predicted"/>
<feature type="compositionally biased region" description="Polar residues" evidence="8">
    <location>
        <begin position="75"/>
        <end position="122"/>
    </location>
</feature>
<dbReference type="SUPFAM" id="SSF57701">
    <property type="entry name" value="Zn2/Cys6 DNA-binding domain"/>
    <property type="match status" value="1"/>
</dbReference>
<dbReference type="PANTHER" id="PTHR31313:SF78">
    <property type="entry name" value="TRANSCRIPTION FACTOR DOMAIN-CONTAINING PROTEIN"/>
    <property type="match status" value="1"/>
</dbReference>
<evidence type="ECO:0000313" key="10">
    <source>
        <dbReference type="EMBL" id="KEF54488.1"/>
    </source>
</evidence>
<accession>A0A072P5B9</accession>
<dbReference type="InterPro" id="IPR007219">
    <property type="entry name" value="XnlR_reg_dom"/>
</dbReference>
<dbReference type="InterPro" id="IPR001138">
    <property type="entry name" value="Zn2Cys6_DnaBD"/>
</dbReference>
<dbReference type="OrthoDB" id="445007at2759"/>
<keyword evidence="4" id="KW-0805">Transcription regulation</keyword>
<dbReference type="STRING" id="1182545.A0A072P5B9"/>
<evidence type="ECO:0000313" key="11">
    <source>
        <dbReference type="Proteomes" id="UP000027920"/>
    </source>
</evidence>
<dbReference type="AlphaFoldDB" id="A0A072P5B9"/>
<sequence length="664" mass="74714">MDNEQDVPATKPRVFQACGPCGMRKTKCDGNTPFCKVCVTRGRECFYSGPRRDKRKRTEDPDATTETPTNHHTTVSIPSSTEQSRSPTTLQTRSATLFRFRTSQGEENTRSSPSTVTINRTVPSYEPSPQQRPPELDVSLEVAAYLFAVYFNVIHPVWPILYKPLFDSTDFNGIVQSMSKSLLYAICALAACVTEDNSKAPSSRPGLIPKPWAFYKAAMLAQQIEGTPDKNDLDRLRPFQLLRSSVASCQTFTILALQLRALGESAHAYTIFSRAAAMAFNLNLHKQSPLETDSTEVQVRSRLWSNMYILDKMLACELGRPVLLPLDYSLPDPFSPMESDEYQLLKMKIGSDELVSVKAYTVSGLSMTMQLSEILEPVLRKVYSFRGRKFTKENLEYAGSLRTQVWENLKRYDEKFKEWMNSLNQQSTSQPVPTPASVTCLVWFWTVTIMLHRPFYHHWSAHTDLEDDPESKENHPREVCRNAASQICEIVEDLVPDLSRYPCNLLFPIFIAGSTLSHYITFLKEENRVQEATPNEELRDKCVIWLSIIGRNIEAAGDFDARMISDPNYSSTSERATKPHEPSAQASILHSTAATAKTGDTEPSARSSGPRHPAPSLQQSTAPASTYNWDFLNSLGDSTDALYAWDEEFKKGLREGTISITAGW</sequence>
<evidence type="ECO:0000256" key="4">
    <source>
        <dbReference type="ARBA" id="ARBA00023015"/>
    </source>
</evidence>
<feature type="region of interest" description="Disordered" evidence="8">
    <location>
        <begin position="594"/>
        <end position="622"/>
    </location>
</feature>
<feature type="region of interest" description="Disordered" evidence="8">
    <location>
        <begin position="48"/>
        <end position="133"/>
    </location>
</feature>
<dbReference type="GO" id="GO:0008270">
    <property type="term" value="F:zinc ion binding"/>
    <property type="evidence" value="ECO:0007669"/>
    <property type="project" value="InterPro"/>
</dbReference>
<organism evidence="10 11">
    <name type="scientific">Exophiala aquamarina CBS 119918</name>
    <dbReference type="NCBI Taxonomy" id="1182545"/>
    <lineage>
        <taxon>Eukaryota</taxon>
        <taxon>Fungi</taxon>
        <taxon>Dikarya</taxon>
        <taxon>Ascomycota</taxon>
        <taxon>Pezizomycotina</taxon>
        <taxon>Eurotiomycetes</taxon>
        <taxon>Chaetothyriomycetidae</taxon>
        <taxon>Chaetothyriales</taxon>
        <taxon>Herpotrichiellaceae</taxon>
        <taxon>Exophiala</taxon>
    </lineage>
</organism>
<name>A0A072P5B9_9EURO</name>
<comment type="caution">
    <text evidence="10">The sequence shown here is derived from an EMBL/GenBank/DDBJ whole genome shotgun (WGS) entry which is preliminary data.</text>
</comment>
<gene>
    <name evidence="10" type="ORF">A1O9_09655</name>
</gene>
<dbReference type="Pfam" id="PF04082">
    <property type="entry name" value="Fungal_trans"/>
    <property type="match status" value="1"/>
</dbReference>
<dbReference type="CDD" id="cd12148">
    <property type="entry name" value="fungal_TF_MHR"/>
    <property type="match status" value="1"/>
</dbReference>
<protein>
    <recommendedName>
        <fullName evidence="9">Zn(2)-C6 fungal-type domain-containing protein</fullName>
    </recommendedName>
</protein>
<dbReference type="CDD" id="cd00067">
    <property type="entry name" value="GAL4"/>
    <property type="match status" value="1"/>
</dbReference>
<feature type="compositionally biased region" description="Low complexity" evidence="8">
    <location>
        <begin position="64"/>
        <end position="74"/>
    </location>
</feature>
<dbReference type="VEuPathDB" id="FungiDB:A1O9_09655"/>
<dbReference type="SMART" id="SM00906">
    <property type="entry name" value="Fungal_trans"/>
    <property type="match status" value="1"/>
</dbReference>
<dbReference type="GO" id="GO:0000981">
    <property type="term" value="F:DNA-binding transcription factor activity, RNA polymerase II-specific"/>
    <property type="evidence" value="ECO:0007669"/>
    <property type="project" value="InterPro"/>
</dbReference>
<evidence type="ECO:0000256" key="8">
    <source>
        <dbReference type="SAM" id="MobiDB-lite"/>
    </source>
</evidence>
<reference evidence="10 11" key="1">
    <citation type="submission" date="2013-03" db="EMBL/GenBank/DDBJ databases">
        <title>The Genome Sequence of Exophiala aquamarina CBS 119918.</title>
        <authorList>
            <consortium name="The Broad Institute Genomics Platform"/>
            <person name="Cuomo C."/>
            <person name="de Hoog S."/>
            <person name="Gorbushina A."/>
            <person name="Walker B."/>
            <person name="Young S.K."/>
            <person name="Zeng Q."/>
            <person name="Gargeya S."/>
            <person name="Fitzgerald M."/>
            <person name="Haas B."/>
            <person name="Abouelleil A."/>
            <person name="Allen A.W."/>
            <person name="Alvarado L."/>
            <person name="Arachchi H.M."/>
            <person name="Berlin A.M."/>
            <person name="Chapman S.B."/>
            <person name="Gainer-Dewar J."/>
            <person name="Goldberg J."/>
            <person name="Griggs A."/>
            <person name="Gujja S."/>
            <person name="Hansen M."/>
            <person name="Howarth C."/>
            <person name="Imamovic A."/>
            <person name="Ireland A."/>
            <person name="Larimer J."/>
            <person name="McCowan C."/>
            <person name="Murphy C."/>
            <person name="Pearson M."/>
            <person name="Poon T.W."/>
            <person name="Priest M."/>
            <person name="Roberts A."/>
            <person name="Saif S."/>
            <person name="Shea T."/>
            <person name="Sisk P."/>
            <person name="Sykes S."/>
            <person name="Wortman J."/>
            <person name="Nusbaum C."/>
            <person name="Birren B."/>
        </authorList>
    </citation>
    <scope>NUCLEOTIDE SEQUENCE [LARGE SCALE GENOMIC DNA]</scope>
    <source>
        <strain evidence="10 11">CBS 119918</strain>
    </source>
</reference>
<dbReference type="InterPro" id="IPR051615">
    <property type="entry name" value="Transcr_Regulatory_Elem"/>
</dbReference>
<keyword evidence="3" id="KW-0862">Zinc</keyword>
<evidence type="ECO:0000256" key="7">
    <source>
        <dbReference type="ARBA" id="ARBA00023242"/>
    </source>
</evidence>
<evidence type="ECO:0000256" key="6">
    <source>
        <dbReference type="ARBA" id="ARBA00023163"/>
    </source>
</evidence>
<dbReference type="HOGENOM" id="CLU_027000_0_0_1"/>
<dbReference type="Proteomes" id="UP000027920">
    <property type="component" value="Unassembled WGS sequence"/>
</dbReference>
<keyword evidence="6" id="KW-0804">Transcription</keyword>
<dbReference type="Gene3D" id="4.10.240.10">
    <property type="entry name" value="Zn(2)-C6 fungal-type DNA-binding domain"/>
    <property type="match status" value="1"/>
</dbReference>
<evidence type="ECO:0000256" key="1">
    <source>
        <dbReference type="ARBA" id="ARBA00004123"/>
    </source>
</evidence>
<comment type="subcellular location">
    <subcellularLocation>
        <location evidence="1">Nucleus</location>
    </subcellularLocation>
</comment>
<evidence type="ECO:0000256" key="5">
    <source>
        <dbReference type="ARBA" id="ARBA00023125"/>
    </source>
</evidence>
<dbReference type="Pfam" id="PF00172">
    <property type="entry name" value="Zn_clus"/>
    <property type="match status" value="1"/>
</dbReference>
<keyword evidence="5" id="KW-0238">DNA-binding</keyword>
<dbReference type="SMART" id="SM00066">
    <property type="entry name" value="GAL4"/>
    <property type="match status" value="1"/>
</dbReference>
<dbReference type="GO" id="GO:0006351">
    <property type="term" value="P:DNA-templated transcription"/>
    <property type="evidence" value="ECO:0007669"/>
    <property type="project" value="InterPro"/>
</dbReference>
<keyword evidence="2" id="KW-0479">Metal-binding</keyword>
<dbReference type="EMBL" id="AMGV01000010">
    <property type="protein sequence ID" value="KEF54488.1"/>
    <property type="molecule type" value="Genomic_DNA"/>
</dbReference>
<dbReference type="GO" id="GO:0005634">
    <property type="term" value="C:nucleus"/>
    <property type="evidence" value="ECO:0007669"/>
    <property type="project" value="UniProtKB-SubCell"/>
</dbReference>
<dbReference type="PANTHER" id="PTHR31313">
    <property type="entry name" value="TY1 ENHANCER ACTIVATOR"/>
    <property type="match status" value="1"/>
</dbReference>
<dbReference type="InterPro" id="IPR036864">
    <property type="entry name" value="Zn2-C6_fun-type_DNA-bd_sf"/>
</dbReference>
<evidence type="ECO:0000256" key="2">
    <source>
        <dbReference type="ARBA" id="ARBA00022723"/>
    </source>
</evidence>
<dbReference type="PROSITE" id="PS50048">
    <property type="entry name" value="ZN2_CY6_FUNGAL_2"/>
    <property type="match status" value="1"/>
</dbReference>
<keyword evidence="7" id="KW-0539">Nucleus</keyword>